<proteinExistence type="predicted"/>
<dbReference type="PANTHER" id="PTHR47723">
    <property type="entry name" value="OS05G0353850 PROTEIN"/>
    <property type="match status" value="1"/>
</dbReference>
<evidence type="ECO:0000313" key="3">
    <source>
        <dbReference type="Proteomes" id="UP000593576"/>
    </source>
</evidence>
<keyword evidence="3" id="KW-1185">Reference proteome</keyword>
<feature type="non-terminal residue" evidence="2">
    <location>
        <position position="1"/>
    </location>
</feature>
<evidence type="ECO:0000313" key="2">
    <source>
        <dbReference type="EMBL" id="MBA0881423.1"/>
    </source>
</evidence>
<dbReference type="Gene3D" id="3.30.420.10">
    <property type="entry name" value="Ribonuclease H-like superfamily/Ribonuclease H"/>
    <property type="match status" value="1"/>
</dbReference>
<gene>
    <name evidence="2" type="ORF">Goshw_000268</name>
</gene>
<comment type="caution">
    <text evidence="2">The sequence shown here is derived from an EMBL/GenBank/DDBJ whole genome shotgun (WGS) entry which is preliminary data.</text>
</comment>
<dbReference type="GO" id="GO:0004523">
    <property type="term" value="F:RNA-DNA hybrid ribonuclease activity"/>
    <property type="evidence" value="ECO:0007669"/>
    <property type="project" value="InterPro"/>
</dbReference>
<dbReference type="AlphaFoldDB" id="A0A7J9NDL8"/>
<dbReference type="GO" id="GO:0003676">
    <property type="term" value="F:nucleic acid binding"/>
    <property type="evidence" value="ECO:0007669"/>
    <property type="project" value="InterPro"/>
</dbReference>
<dbReference type="SUPFAM" id="SSF53098">
    <property type="entry name" value="Ribonuclease H-like"/>
    <property type="match status" value="1"/>
</dbReference>
<dbReference type="EMBL" id="JABFAF010279251">
    <property type="protein sequence ID" value="MBA0881423.1"/>
    <property type="molecule type" value="Genomic_DNA"/>
</dbReference>
<dbReference type="InterPro" id="IPR012337">
    <property type="entry name" value="RNaseH-like_sf"/>
</dbReference>
<dbReference type="PANTHER" id="PTHR47723:SF19">
    <property type="entry name" value="POLYNUCLEOTIDYL TRANSFERASE, RIBONUCLEASE H-LIKE SUPERFAMILY PROTEIN"/>
    <property type="match status" value="1"/>
</dbReference>
<dbReference type="Pfam" id="PF13456">
    <property type="entry name" value="RVT_3"/>
    <property type="match status" value="1"/>
</dbReference>
<accession>A0A7J9NDL8</accession>
<organism evidence="2 3">
    <name type="scientific">Gossypium schwendimanii</name>
    <name type="common">Cotton</name>
    <dbReference type="NCBI Taxonomy" id="34291"/>
    <lineage>
        <taxon>Eukaryota</taxon>
        <taxon>Viridiplantae</taxon>
        <taxon>Streptophyta</taxon>
        <taxon>Embryophyta</taxon>
        <taxon>Tracheophyta</taxon>
        <taxon>Spermatophyta</taxon>
        <taxon>Magnoliopsida</taxon>
        <taxon>eudicotyledons</taxon>
        <taxon>Gunneridae</taxon>
        <taxon>Pentapetalae</taxon>
        <taxon>rosids</taxon>
        <taxon>malvids</taxon>
        <taxon>Malvales</taxon>
        <taxon>Malvaceae</taxon>
        <taxon>Malvoideae</taxon>
        <taxon>Gossypium</taxon>
    </lineage>
</organism>
<reference evidence="2 3" key="1">
    <citation type="journal article" date="2019" name="Genome Biol. Evol.">
        <title>Insights into the evolution of the New World diploid cottons (Gossypium, subgenus Houzingenia) based on genome sequencing.</title>
        <authorList>
            <person name="Grover C.E."/>
            <person name="Arick M.A. 2nd"/>
            <person name="Thrash A."/>
            <person name="Conover J.L."/>
            <person name="Sanders W.S."/>
            <person name="Peterson D.G."/>
            <person name="Frelichowski J.E."/>
            <person name="Scheffler J.A."/>
            <person name="Scheffler B.E."/>
            <person name="Wendel J.F."/>
        </authorList>
    </citation>
    <scope>NUCLEOTIDE SEQUENCE [LARGE SCALE GENOMIC DNA]</scope>
    <source>
        <strain evidence="2">1</strain>
        <tissue evidence="2">Leaf</tissue>
    </source>
</reference>
<dbReference type="InterPro" id="IPR036397">
    <property type="entry name" value="RNaseH_sf"/>
</dbReference>
<dbReference type="InterPro" id="IPR002156">
    <property type="entry name" value="RNaseH_domain"/>
</dbReference>
<feature type="domain" description="RNase H type-1" evidence="1">
    <location>
        <begin position="6"/>
        <end position="90"/>
    </location>
</feature>
<protein>
    <recommendedName>
        <fullName evidence="1">RNase H type-1 domain-containing protein</fullName>
    </recommendedName>
</protein>
<evidence type="ECO:0000259" key="1">
    <source>
        <dbReference type="Pfam" id="PF13456"/>
    </source>
</evidence>
<name>A0A7J9NDL8_GOSSC</name>
<dbReference type="Proteomes" id="UP000593576">
    <property type="component" value="Unassembled WGS sequence"/>
</dbReference>
<dbReference type="OrthoDB" id="956692at2759"/>
<sequence>MCFSLNIDGVVHSGSSLSAASGVIRNGKGNWILGYNRYLGKCSTFVVELWGILDSLNLLQKQGYNEVIIQSDNLKAIVAINNSKPEGSNSVGELFKVQLLLGVFLMAANNNTVSVS</sequence>
<dbReference type="CDD" id="cd06222">
    <property type="entry name" value="RNase_H_like"/>
    <property type="match status" value="1"/>
</dbReference>
<dbReference type="InterPro" id="IPR044730">
    <property type="entry name" value="RNase_H-like_dom_plant"/>
</dbReference>
<dbReference type="InterPro" id="IPR053151">
    <property type="entry name" value="RNase_H-like"/>
</dbReference>